<dbReference type="SUPFAM" id="SSF53335">
    <property type="entry name" value="S-adenosyl-L-methionine-dependent methyltransferases"/>
    <property type="match status" value="1"/>
</dbReference>
<dbReference type="InterPro" id="IPR027417">
    <property type="entry name" value="P-loop_NTPase"/>
</dbReference>
<evidence type="ECO:0000256" key="1">
    <source>
        <dbReference type="ARBA" id="ARBA00006992"/>
    </source>
</evidence>
<dbReference type="GO" id="GO:0006355">
    <property type="term" value="P:regulation of DNA-templated transcription"/>
    <property type="evidence" value="ECO:0007669"/>
    <property type="project" value="InterPro"/>
</dbReference>
<dbReference type="Gene3D" id="3.40.50.300">
    <property type="entry name" value="P-loop containing nucleotide triphosphate hydrolases"/>
    <property type="match status" value="1"/>
</dbReference>
<evidence type="ECO:0000313" key="3">
    <source>
        <dbReference type="EMBL" id="RIA44347.1"/>
    </source>
</evidence>
<dbReference type="RefSeq" id="WP_119036011.1">
    <property type="nucleotide sequence ID" value="NZ_QXDC01000003.1"/>
</dbReference>
<evidence type="ECO:0000313" key="4">
    <source>
        <dbReference type="Proteomes" id="UP000266568"/>
    </source>
</evidence>
<accession>A0A397PB27</accession>
<dbReference type="SUPFAM" id="SSF52540">
    <property type="entry name" value="P-loop containing nucleoside triphosphate hydrolases"/>
    <property type="match status" value="1"/>
</dbReference>
<dbReference type="Gene3D" id="3.40.50.150">
    <property type="entry name" value="Vaccinia Virus protein VP39"/>
    <property type="match status" value="1"/>
</dbReference>
<dbReference type="PROSITE" id="PS51192">
    <property type="entry name" value="HELICASE_ATP_BIND_1"/>
    <property type="match status" value="1"/>
</dbReference>
<dbReference type="InterPro" id="IPR014001">
    <property type="entry name" value="Helicase_ATP-bd"/>
</dbReference>
<keyword evidence="4" id="KW-1185">Reference proteome</keyword>
<proteinExistence type="inferred from homology"/>
<dbReference type="CDD" id="cd02440">
    <property type="entry name" value="AdoMet_MTases"/>
    <property type="match status" value="1"/>
</dbReference>
<organism evidence="3 4">
    <name type="scientific">Hephaestia caeni</name>
    <dbReference type="NCBI Taxonomy" id="645617"/>
    <lineage>
        <taxon>Bacteria</taxon>
        <taxon>Pseudomonadati</taxon>
        <taxon>Pseudomonadota</taxon>
        <taxon>Alphaproteobacteria</taxon>
        <taxon>Sphingomonadales</taxon>
        <taxon>Sphingomonadaceae</taxon>
        <taxon>Hephaestia</taxon>
    </lineage>
</organism>
<dbReference type="InterPro" id="IPR026741">
    <property type="entry name" value="SNO"/>
</dbReference>
<name>A0A397PB27_9SPHN</name>
<evidence type="ECO:0000259" key="2">
    <source>
        <dbReference type="PROSITE" id="PS51192"/>
    </source>
</evidence>
<dbReference type="PANTHER" id="PTHR12706">
    <property type="entry name" value="STRAWBERRY NOTCH-RELATED"/>
    <property type="match status" value="1"/>
</dbReference>
<gene>
    <name evidence="3" type="ORF">DFR49_2589</name>
</gene>
<dbReference type="Pfam" id="PF13872">
    <property type="entry name" value="AAA_34"/>
    <property type="match status" value="1"/>
</dbReference>
<comment type="caution">
    <text evidence="3">The sequence shown here is derived from an EMBL/GenBank/DDBJ whole genome shotgun (WGS) entry which is preliminary data.</text>
</comment>
<reference evidence="3 4" key="1">
    <citation type="submission" date="2018-08" db="EMBL/GenBank/DDBJ databases">
        <title>Genomic Encyclopedia of Type Strains, Phase IV (KMG-IV): sequencing the most valuable type-strain genomes for metagenomic binning, comparative biology and taxonomic classification.</title>
        <authorList>
            <person name="Goeker M."/>
        </authorList>
    </citation>
    <scope>NUCLEOTIDE SEQUENCE [LARGE SCALE GENOMIC DNA]</scope>
    <source>
        <strain evidence="3 4">DSM 25527</strain>
    </source>
</reference>
<dbReference type="InterPro" id="IPR039187">
    <property type="entry name" value="SNO_AAA"/>
</dbReference>
<dbReference type="OrthoDB" id="270332at2"/>
<protein>
    <submittedName>
        <fullName evidence="3">Strawberry notch-like protein</fullName>
    </submittedName>
</protein>
<feature type="domain" description="Helicase ATP-binding" evidence="2">
    <location>
        <begin position="490"/>
        <end position="665"/>
    </location>
</feature>
<comment type="similarity">
    <text evidence="1">Belongs to the SBNO family.</text>
</comment>
<sequence length="1451" mass="157501">MTSSASAAASAAPVAASGFTATAERLLDAARRLVLDLEQGRAIDARALRAAMEGAFGASDADGAWDWKSAYDACEAAEILFLRRFGAAILARAPASTLAMIERLAGLLPTHTRRSETSQALQQFSTPAGLAFVAARAASIHPGEIVLEPSAGTGMLAIHAELAGARVSLNELADVRTELAQRLFTAAPVTRHDAAQIHDRLDPALIPDVVLMNPPFSAVANVDKAVKDAALRHISSALTRLRPGGRLVAITGAGCGPEMPQWTDAFVRLQERGRILFSATIDGSVYAKHGTSIATRLTVIDHVPADDPTRMPPVLEQAADTAALLALVEAHVPPRPTPPPGVAPSLPVSAGISPVRSPRLAKPSSQAVPRASAEPQGVALDYTLLDAVPDQADRLSAAIYEPYRLQSIAIPGAQPHPTPLVQSAAMASVAPPKPSYLPHLPPAFVTLGILSDAQLESVIYAGEAHAGFISGAWTVDDTFDTVSAASDDAEDAIHFRRGWFLGDGTGAGKGRQVAGIILDNWLKGRRRALWISKSDKLLEDSQRDWSALGQERLLVTPLSRFRQGTPIRFDEGVLFTTYATLRSQERGEKASRIQQIIDWLGRDFDGVIVFDEAHAMANAAGSKSGRGDVAPSQQGRAGLRLQHALPNARIVYVSATGATTVRNLAYAQRLGLWGGEDFPFASRADFVAAIEDGGVAAMEVLARDLKALGLYAARSLSFDGVEYELVEHALTPEQLRIYDAYAGAFQVIHNNLDAAMRAAGITGSDGTLNAQAKSAARSAFESAKQRFFNHLITAMQTPTVVKSIARDLEDGHAAVVQIVSTGEALMDRRLADIPTQEWDDVSVDITPREYVLDYLASSFPVQLYEPFSDGEGNVFSRPVQNADGQPVECREAVERREAMIEKLASLPPVPGALDQILHHFGDDQVAEVTGRTRRIVARHDRGAVRYAVQNRPGSANLAETSAFMDDEKRILIFSDAGGTGRSYHADLGCRNQRRRIHYLLEAGWKADNAIQGFGRTNRTNQAQPPLFKPVTTDVKAQKRFTSTIARRLDTMGAITRGQRQTGGQNMYRPEDNLESFYGRDALRQLYVLLVRGKVDGCSLHRFEDATGLRLIDSGTGGLKDELPPITTFLNRMLALPIDLQNILFTVFEELLVARIEGAIASGTYEVGLETLTAESFRITDRRIIYTHPGTGAETSLLTIERQDRNRPVTLDEALFRRREQGAALMVNSRSGRAAVRVPTRSLLLDDGTLERRVRLVRPTESTAVPLDKMPSTHWQEVDRETFTAAWEAELAEVPELVTSTMHMVAGLLLPIWRRLPEESTHVYRLQTDDGERVIGRRVSPAWVASTLGDQAPKLSADQVWQALTGGSVEIHLAEGHVLKQVRAMGTPRIELTGFNDLGVDRLKSVGLISEIVSWKLRLFVPTGAEGPNILARLIERYPLERVVERQPARAA</sequence>
<dbReference type="PANTHER" id="PTHR12706:SF30">
    <property type="entry name" value="PROTEIN STRAWBERRY NOTCH-RELATED"/>
    <property type="match status" value="1"/>
</dbReference>
<dbReference type="InterPro" id="IPR026937">
    <property type="entry name" value="SBNO_Helicase_C_dom"/>
</dbReference>
<dbReference type="InterPro" id="IPR029063">
    <property type="entry name" value="SAM-dependent_MTases_sf"/>
</dbReference>
<dbReference type="Pfam" id="PF13871">
    <property type="entry name" value="Helicase_C_4"/>
    <property type="match status" value="1"/>
</dbReference>
<dbReference type="EMBL" id="QXDC01000003">
    <property type="protein sequence ID" value="RIA44347.1"/>
    <property type="molecule type" value="Genomic_DNA"/>
</dbReference>
<dbReference type="Proteomes" id="UP000266568">
    <property type="component" value="Unassembled WGS sequence"/>
</dbReference>